<keyword evidence="2" id="KW-1185">Reference proteome</keyword>
<evidence type="ECO:0000313" key="2">
    <source>
        <dbReference type="Proteomes" id="UP000641152"/>
    </source>
</evidence>
<dbReference type="Proteomes" id="UP000641152">
    <property type="component" value="Unassembled WGS sequence"/>
</dbReference>
<name>A0ABR9DLH2_9GAMM</name>
<evidence type="ECO:0000313" key="1">
    <source>
        <dbReference type="EMBL" id="MBD9363173.1"/>
    </source>
</evidence>
<organism evidence="1 2">
    <name type="scientific">Methylomonas fluvii</name>
    <dbReference type="NCBI Taxonomy" id="1854564"/>
    <lineage>
        <taxon>Bacteria</taxon>
        <taxon>Pseudomonadati</taxon>
        <taxon>Pseudomonadota</taxon>
        <taxon>Gammaproteobacteria</taxon>
        <taxon>Methylococcales</taxon>
        <taxon>Methylococcaceae</taxon>
        <taxon>Methylomonas</taxon>
    </lineage>
</organism>
<accession>A0ABR9DLH2</accession>
<sequence>MASLILLVFDLDNLISAEGATFLQVRLYTRFSYNSRHCFDGRAVVTTVEPVLARVGQFAELDPKAFEPGKSMHKKMPPSKVGNRHIGSALYMPTLSAK</sequence>
<comment type="caution">
    <text evidence="1">The sequence shown here is derived from an EMBL/GenBank/DDBJ whole genome shotgun (WGS) entry which is preliminary data.</text>
</comment>
<proteinExistence type="predicted"/>
<protein>
    <submittedName>
        <fullName evidence="1">Uncharacterized protein</fullName>
    </submittedName>
</protein>
<reference evidence="1 2" key="1">
    <citation type="submission" date="2020-09" db="EMBL/GenBank/DDBJ databases">
        <title>Methylomonas albis sp. nov. and Methylomonas fluvii sp. nov.: Two cold-adapted methanotrophs from the River Elbe and an amended description of Methylovulum psychrotolerans strain Eb1.</title>
        <authorList>
            <person name="Bussmann I.K."/>
            <person name="Klings K.-W."/>
            <person name="Warnstedt J."/>
            <person name="Hoppert M."/>
            <person name="Saborowski A."/>
            <person name="Horn F."/>
            <person name="Liebner S."/>
        </authorList>
    </citation>
    <scope>NUCLEOTIDE SEQUENCE [LARGE SCALE GENOMIC DNA]</scope>
    <source>
        <strain evidence="1 2">EbB</strain>
    </source>
</reference>
<dbReference type="EMBL" id="JACXST010000003">
    <property type="protein sequence ID" value="MBD9363173.1"/>
    <property type="molecule type" value="Genomic_DNA"/>
</dbReference>
<gene>
    <name evidence="1" type="ORF">EBB_22350</name>
</gene>